<reference evidence="2 3" key="1">
    <citation type="journal article" date="2012" name="PLoS Pathog.">
        <title>Diverse lifestyles and strategies of plant pathogenesis encoded in the genomes of eighteen Dothideomycetes fungi.</title>
        <authorList>
            <person name="Ohm R.A."/>
            <person name="Feau N."/>
            <person name="Henrissat B."/>
            <person name="Schoch C.L."/>
            <person name="Horwitz B.A."/>
            <person name="Barry K.W."/>
            <person name="Condon B.J."/>
            <person name="Copeland A.C."/>
            <person name="Dhillon B."/>
            <person name="Glaser F."/>
            <person name="Hesse C.N."/>
            <person name="Kosti I."/>
            <person name="LaButti K."/>
            <person name="Lindquist E.A."/>
            <person name="Lucas S."/>
            <person name="Salamov A.A."/>
            <person name="Bradshaw R.E."/>
            <person name="Ciuffetti L."/>
            <person name="Hamelin R.C."/>
            <person name="Kema G.H.J."/>
            <person name="Lawrence C."/>
            <person name="Scott J.A."/>
            <person name="Spatafora J.W."/>
            <person name="Turgeon B.G."/>
            <person name="de Wit P.J.G.M."/>
            <person name="Zhong S."/>
            <person name="Goodwin S.B."/>
            <person name="Grigoriev I.V."/>
        </authorList>
    </citation>
    <scope>NUCLEOTIDE SEQUENCE [LARGE SCALE GENOMIC DNA]</scope>
    <source>
        <strain evidence="2 3">UAMH 10762</strain>
    </source>
</reference>
<feature type="region of interest" description="Disordered" evidence="1">
    <location>
        <begin position="384"/>
        <end position="403"/>
    </location>
</feature>
<feature type="compositionally biased region" description="Polar residues" evidence="1">
    <location>
        <begin position="291"/>
        <end position="316"/>
    </location>
</feature>
<dbReference type="OrthoDB" id="4207369at2759"/>
<dbReference type="EMBL" id="KB445553">
    <property type="protein sequence ID" value="EMC98122.1"/>
    <property type="molecule type" value="Genomic_DNA"/>
</dbReference>
<dbReference type="RefSeq" id="XP_007674898.1">
    <property type="nucleotide sequence ID" value="XM_007676708.1"/>
</dbReference>
<proteinExistence type="predicted"/>
<dbReference type="HOGENOM" id="CLU_683310_0_0_1"/>
<name>M2LU92_BAUPA</name>
<feature type="region of interest" description="Disordered" evidence="1">
    <location>
        <begin position="170"/>
        <end position="335"/>
    </location>
</feature>
<evidence type="ECO:0000313" key="3">
    <source>
        <dbReference type="Proteomes" id="UP000011761"/>
    </source>
</evidence>
<feature type="compositionally biased region" description="Low complexity" evidence="1">
    <location>
        <begin position="219"/>
        <end position="233"/>
    </location>
</feature>
<gene>
    <name evidence="2" type="ORF">BAUCODRAFT_121021</name>
</gene>
<organism evidence="2 3">
    <name type="scientific">Baudoinia panamericana (strain UAMH 10762)</name>
    <name type="common">Angels' share fungus</name>
    <name type="synonym">Baudoinia compniacensis (strain UAMH 10762)</name>
    <dbReference type="NCBI Taxonomy" id="717646"/>
    <lineage>
        <taxon>Eukaryota</taxon>
        <taxon>Fungi</taxon>
        <taxon>Dikarya</taxon>
        <taxon>Ascomycota</taxon>
        <taxon>Pezizomycotina</taxon>
        <taxon>Dothideomycetes</taxon>
        <taxon>Dothideomycetidae</taxon>
        <taxon>Mycosphaerellales</taxon>
        <taxon>Teratosphaeriaceae</taxon>
        <taxon>Baudoinia</taxon>
    </lineage>
</organism>
<dbReference type="eggNOG" id="ENOG502SN78">
    <property type="taxonomic scope" value="Eukaryota"/>
</dbReference>
<accession>M2LU92</accession>
<protein>
    <submittedName>
        <fullName evidence="2">Uncharacterized protein</fullName>
    </submittedName>
</protein>
<dbReference type="AlphaFoldDB" id="M2LU92"/>
<keyword evidence="3" id="KW-1185">Reference proteome</keyword>
<evidence type="ECO:0000313" key="2">
    <source>
        <dbReference type="EMBL" id="EMC98122.1"/>
    </source>
</evidence>
<dbReference type="GeneID" id="19107558"/>
<dbReference type="Proteomes" id="UP000011761">
    <property type="component" value="Unassembled WGS sequence"/>
</dbReference>
<feature type="compositionally biased region" description="Basic residues" evidence="1">
    <location>
        <begin position="394"/>
        <end position="403"/>
    </location>
</feature>
<sequence>MEPSDIMNDCLETGDLAKDVNEQDTVLSKKTTRSGRSRKKPQAFAQSSHSAPSGPCNITIRGAANSVELTKRTETHELSSLTKNNTKKNKGTSVLPKMRLLKLAAETMRTDVVGEQALIELSNLASDGAETPMSPGSRGKRAVTWAEVLVSVYQPSADSESGQVYDEPEERMPWEKSANFDPTVGVADEKPVSAPAAADTPSKPKIRRLKPPKTSPGIAEAPAATSAARNAVAVNEGNGLMGAVDPSEAQPKAAPKSRRSRIATPAKGLTKAPLPHAESRSEEQSHGILGKNTSKAPASTSRTVPSNTAGKENLISSPPKKRAGALPRANALGSKLELPKADSRLAANVETETLSGLGSPAKKAPKASFLFGAPAAAGKVAVKPIPPASLSSPAKKRPRRTAV</sequence>
<evidence type="ECO:0000256" key="1">
    <source>
        <dbReference type="SAM" id="MobiDB-lite"/>
    </source>
</evidence>
<feature type="region of interest" description="Disordered" evidence="1">
    <location>
        <begin position="13"/>
        <end position="59"/>
    </location>
</feature>
<dbReference type="KEGG" id="bcom:BAUCODRAFT_121021"/>
<feature type="compositionally biased region" description="Basic residues" evidence="1">
    <location>
        <begin position="30"/>
        <end position="41"/>
    </location>
</feature>